<protein>
    <submittedName>
        <fullName evidence="3">Pyridine nucleotide-disulfide oxidoreductase</fullName>
    </submittedName>
</protein>
<proteinExistence type="predicted"/>
<reference evidence="3 4" key="1">
    <citation type="submission" date="2023-03" db="EMBL/GenBank/DDBJ databases">
        <title>Description of Hydrogenimonas sp. ISO32.</title>
        <authorList>
            <person name="Mino S."/>
            <person name="Fukazawa S."/>
            <person name="Sawabe T."/>
        </authorList>
    </citation>
    <scope>NUCLEOTIDE SEQUENCE [LARGE SCALE GENOMIC DNA]</scope>
    <source>
        <strain evidence="3 4">ISO32</strain>
    </source>
</reference>
<evidence type="ECO:0000259" key="1">
    <source>
        <dbReference type="Pfam" id="PF07992"/>
    </source>
</evidence>
<dbReference type="PANTHER" id="PTHR10632">
    <property type="entry name" value="SULFIDE:QUINONE OXIDOREDUCTASE"/>
    <property type="match status" value="1"/>
</dbReference>
<dbReference type="EMBL" id="AP027370">
    <property type="protein sequence ID" value="BDY12912.1"/>
    <property type="molecule type" value="Genomic_DNA"/>
</dbReference>
<dbReference type="PROSITE" id="PS51318">
    <property type="entry name" value="TAT"/>
    <property type="match status" value="1"/>
</dbReference>
<evidence type="ECO:0000313" key="2">
    <source>
        <dbReference type="EMBL" id="BDY12912.1"/>
    </source>
</evidence>
<dbReference type="InterPro" id="IPR006311">
    <property type="entry name" value="TAT_signal"/>
</dbReference>
<dbReference type="InterPro" id="IPR023753">
    <property type="entry name" value="FAD/NAD-binding_dom"/>
</dbReference>
<evidence type="ECO:0000313" key="3">
    <source>
        <dbReference type="EMBL" id="BDY13029.1"/>
    </source>
</evidence>
<dbReference type="InterPro" id="IPR036188">
    <property type="entry name" value="FAD/NAD-bd_sf"/>
</dbReference>
<dbReference type="PANTHER" id="PTHR10632:SF2">
    <property type="entry name" value="SULFIDE:QUINONE OXIDOREDUCTASE, MITOCHONDRIAL"/>
    <property type="match status" value="1"/>
</dbReference>
<name>A0ABM8FN71_9BACT</name>
<dbReference type="Proteomes" id="UP001321445">
    <property type="component" value="Chromosome"/>
</dbReference>
<dbReference type="InterPro" id="IPR015904">
    <property type="entry name" value="Sulphide_quinone_reductase"/>
</dbReference>
<dbReference type="Gene3D" id="3.50.50.60">
    <property type="entry name" value="FAD/NAD(P)-binding domain"/>
    <property type="match status" value="2"/>
</dbReference>
<accession>A0ABM8FN71</accession>
<sequence length="496" mass="54684">MDKKMLKHSQEVIEELMKKDGMSRRDALKLMGLGGAATMMGTAPTSASAATAAMASSDKKAKIVIVGGGAGGIMAAARLRKAAPNAEIVLIAPNDVHLYQPGQVFMAAGLYTEEDIKKPNSDLMPDGVKWVKDEVKTFDPDSNLVETAKNGKINYDFLVVATGLQYDYERIEGMSPELVGQKGISSVYLNDPKAGTAKGGTATWEWFKQVRAAAEKRDSGNPLQIICTQPSTPIKCGGAPQKILYLCDDMLRGNSPLGGKDIHDNAKFTFTKKGGKLFGIKSYNQTLLKLTVDYGNIEDAFGYDLIGIDADKKMATYNYHYLEKGEWDEDLEEFEVIPMVKKVQMKYDFIHIVPPMKAVDAVANSPIGWQKGTAKGWMAADRYTLQHIKYKNVFGIGDILGIPLGKTGGSARHHGPVLQDNLIAVMEGKEPTAKFDGYTVCPLKTQYGKIMLAEFNYDGPAPSFPLDPSEPRWIWWAFDLYMLKPMYWNLMMRGLM</sequence>
<keyword evidence="4" id="KW-1185">Reference proteome</keyword>
<dbReference type="EMBL" id="AP027370">
    <property type="protein sequence ID" value="BDY13029.1"/>
    <property type="molecule type" value="Genomic_DNA"/>
</dbReference>
<dbReference type="Pfam" id="PF07992">
    <property type="entry name" value="Pyr_redox_2"/>
    <property type="match status" value="1"/>
</dbReference>
<evidence type="ECO:0000313" key="4">
    <source>
        <dbReference type="Proteomes" id="UP001321445"/>
    </source>
</evidence>
<organism evidence="3 4">
    <name type="scientific">Hydrogenimonas cancrithermarum</name>
    <dbReference type="NCBI Taxonomy" id="2993563"/>
    <lineage>
        <taxon>Bacteria</taxon>
        <taxon>Pseudomonadati</taxon>
        <taxon>Campylobacterota</taxon>
        <taxon>Epsilonproteobacteria</taxon>
        <taxon>Campylobacterales</taxon>
        <taxon>Hydrogenimonadaceae</taxon>
        <taxon>Hydrogenimonas</taxon>
    </lineage>
</organism>
<dbReference type="SUPFAM" id="SSF51905">
    <property type="entry name" value="FAD/NAD(P)-binding domain"/>
    <property type="match status" value="2"/>
</dbReference>
<feature type="domain" description="FAD/NAD(P)-binding" evidence="1">
    <location>
        <begin position="62"/>
        <end position="175"/>
    </location>
</feature>
<gene>
    <name evidence="2" type="ORF">HCR_12240</name>
    <name evidence="3" type="ORF">HCR_13410</name>
</gene>